<keyword evidence="2" id="KW-0540">Nuclease</keyword>
<feature type="domain" description="MvaI/BcnI restriction endonuclease" evidence="1">
    <location>
        <begin position="263"/>
        <end position="406"/>
    </location>
</feature>
<protein>
    <submittedName>
        <fullName evidence="2">MvaI/BcnI restriction endonuclease family</fullName>
    </submittedName>
</protein>
<reference evidence="2 3" key="1">
    <citation type="submission" date="2016-03" db="EMBL/GenBank/DDBJ databases">
        <title>Complete genome sequence of Shewanella psychrophila WP2, a deep sea bacterium isolated from west Pacific sediment.</title>
        <authorList>
            <person name="Xu G."/>
            <person name="Jian H."/>
        </authorList>
    </citation>
    <scope>NUCLEOTIDE SEQUENCE [LARGE SCALE GENOMIC DNA]</scope>
    <source>
        <strain evidence="2 3">WP2</strain>
    </source>
</reference>
<evidence type="ECO:0000313" key="3">
    <source>
        <dbReference type="Proteomes" id="UP000189545"/>
    </source>
</evidence>
<keyword evidence="2" id="KW-0255">Endonuclease</keyword>
<organism evidence="2 3">
    <name type="scientific">Shewanella psychrophila</name>
    <dbReference type="NCBI Taxonomy" id="225848"/>
    <lineage>
        <taxon>Bacteria</taxon>
        <taxon>Pseudomonadati</taxon>
        <taxon>Pseudomonadota</taxon>
        <taxon>Gammaproteobacteria</taxon>
        <taxon>Alteromonadales</taxon>
        <taxon>Shewanellaceae</taxon>
        <taxon>Shewanella</taxon>
    </lineage>
</organism>
<keyword evidence="3" id="KW-1185">Reference proteome</keyword>
<accession>A0A1S6HI92</accession>
<dbReference type="GO" id="GO:0004519">
    <property type="term" value="F:endonuclease activity"/>
    <property type="evidence" value="ECO:0007669"/>
    <property type="project" value="UniProtKB-KW"/>
</dbReference>
<proteinExistence type="predicted"/>
<dbReference type="InterPro" id="IPR029127">
    <property type="entry name" value="MvaI_BcnI"/>
</dbReference>
<name>A0A1S6HI92_9GAMM</name>
<dbReference type="REBASE" id="191148">
    <property type="entry name" value="SpsWP2ORF17P"/>
</dbReference>
<keyword evidence="2" id="KW-0378">Hydrolase</keyword>
<dbReference type="Proteomes" id="UP000189545">
    <property type="component" value="Chromosome"/>
</dbReference>
<dbReference type="Pfam" id="PF15515">
    <property type="entry name" value="MvaI_BcnI"/>
    <property type="match status" value="1"/>
</dbReference>
<gene>
    <name evidence="2" type="ORF">Sps_00018</name>
</gene>
<dbReference type="InterPro" id="IPR043004">
    <property type="entry name" value="MvaI_BcnI_cat"/>
</dbReference>
<dbReference type="Gene3D" id="3.40.210.20">
    <property type="entry name" value="MvaI/BcnI restriction endonuclease, catalytic domain"/>
    <property type="match status" value="1"/>
</dbReference>
<evidence type="ECO:0000313" key="2">
    <source>
        <dbReference type="EMBL" id="AQS35243.1"/>
    </source>
</evidence>
<dbReference type="STRING" id="225848.Sps_00018"/>
<dbReference type="AlphaFoldDB" id="A0A1S6HI92"/>
<evidence type="ECO:0000259" key="1">
    <source>
        <dbReference type="Pfam" id="PF15515"/>
    </source>
</evidence>
<dbReference type="EMBL" id="CP014782">
    <property type="protein sequence ID" value="AQS35243.1"/>
    <property type="molecule type" value="Genomic_DNA"/>
</dbReference>
<sequence>MTSEQSHSKNPFINIERLKQKAKKLKKSQNITQSEALLLVAQQVNFGNWKAVLKAFDKQQVLSRPDPFASKKVEDGELNQLDVGSYHTDSKELLVSKNKSLLTKLGIEFSIFEPTTTGLKKSILDATQPVRTHFELTNFHDYENQGQGQKSKVKKSAFFISDKGCNASKVSLYRPETKKGDPRMWFTKLGDFADSGDQIAIVVSEDSAYLINLSTNALELEASKPNLIQEISPSYGIKTTDLQSFINKYLAASNSISYELLAKLKVLAKKPLRAIMEGNTAIGMSIEAALDIEANSSKLPDYKGIELKSGRGNKTRTTLFAQVADWGLSTCKSSAAILDQYGYARENDFRLYCTLSTNRANSQGLKFEFNREKDELNEIHSSGDHVATWPGNLLRQRLKEKHAETF</sequence>
<dbReference type="KEGG" id="spsw:Sps_00018"/>